<dbReference type="PANTHER" id="PTHR33121">
    <property type="entry name" value="CYCLIC DI-GMP PHOSPHODIESTERASE PDEF"/>
    <property type="match status" value="1"/>
</dbReference>
<dbReference type="SUPFAM" id="SSF141868">
    <property type="entry name" value="EAL domain-like"/>
    <property type="match status" value="1"/>
</dbReference>
<dbReference type="InterPro" id="IPR050706">
    <property type="entry name" value="Cyclic-di-GMP_PDE-like"/>
</dbReference>
<dbReference type="PANTHER" id="PTHR33121:SF71">
    <property type="entry name" value="OXYGEN SENSOR PROTEIN DOSP"/>
    <property type="match status" value="1"/>
</dbReference>
<dbReference type="PROSITE" id="PS50883">
    <property type="entry name" value="EAL"/>
    <property type="match status" value="1"/>
</dbReference>
<dbReference type="RefSeq" id="WP_132766782.1">
    <property type="nucleotide sequence ID" value="NZ_SMAB01000001.1"/>
</dbReference>
<dbReference type="EMBL" id="SMAB01000001">
    <property type="protein sequence ID" value="TCS84558.1"/>
    <property type="molecule type" value="Genomic_DNA"/>
</dbReference>
<dbReference type="Proteomes" id="UP000295788">
    <property type="component" value="Unassembled WGS sequence"/>
</dbReference>
<dbReference type="SMART" id="SM00052">
    <property type="entry name" value="EAL"/>
    <property type="match status" value="1"/>
</dbReference>
<dbReference type="CDD" id="cd01948">
    <property type="entry name" value="EAL"/>
    <property type="match status" value="1"/>
</dbReference>
<dbReference type="GO" id="GO:0071111">
    <property type="term" value="F:cyclic-guanylate-specific phosphodiesterase activity"/>
    <property type="evidence" value="ECO:0007669"/>
    <property type="project" value="InterPro"/>
</dbReference>
<dbReference type="InterPro" id="IPR035919">
    <property type="entry name" value="EAL_sf"/>
</dbReference>
<dbReference type="AlphaFoldDB" id="A0A4R3KNF8"/>
<keyword evidence="3" id="KW-1185">Reference proteome</keyword>
<accession>A0A4R3KNF8</accession>
<proteinExistence type="predicted"/>
<evidence type="ECO:0000313" key="2">
    <source>
        <dbReference type="EMBL" id="TCS84558.1"/>
    </source>
</evidence>
<evidence type="ECO:0000259" key="1">
    <source>
        <dbReference type="PROSITE" id="PS50883"/>
    </source>
</evidence>
<comment type="caution">
    <text evidence="2">The sequence shown here is derived from an EMBL/GenBank/DDBJ whole genome shotgun (WGS) entry which is preliminary data.</text>
</comment>
<reference evidence="2 3" key="1">
    <citation type="submission" date="2019-03" db="EMBL/GenBank/DDBJ databases">
        <title>Genomic Encyclopedia of Type Strains, Phase IV (KMG-IV): sequencing the most valuable type-strain genomes for metagenomic binning, comparative biology and taxonomic classification.</title>
        <authorList>
            <person name="Goeker M."/>
        </authorList>
    </citation>
    <scope>NUCLEOTIDE SEQUENCE [LARGE SCALE GENOMIC DNA]</scope>
    <source>
        <strain evidence="2 3">DSM 23802</strain>
    </source>
</reference>
<dbReference type="Gene3D" id="3.20.20.450">
    <property type="entry name" value="EAL domain"/>
    <property type="match status" value="1"/>
</dbReference>
<gene>
    <name evidence="2" type="ORF">EDD72_101227</name>
</gene>
<protein>
    <submittedName>
        <fullName evidence="2">EAL domain-containing protein (Putative c-di-GMP-specific phosphodiesterase class I)</fullName>
    </submittedName>
</protein>
<dbReference type="InterPro" id="IPR001633">
    <property type="entry name" value="EAL_dom"/>
</dbReference>
<dbReference type="Pfam" id="PF00563">
    <property type="entry name" value="EAL"/>
    <property type="match status" value="1"/>
</dbReference>
<organism evidence="2 3">
    <name type="scientific">Tepidibacillus fermentans</name>
    <dbReference type="NCBI Taxonomy" id="1281767"/>
    <lineage>
        <taxon>Bacteria</taxon>
        <taxon>Bacillati</taxon>
        <taxon>Bacillota</taxon>
        <taxon>Bacilli</taxon>
        <taxon>Bacillales</taxon>
        <taxon>Bacillaceae</taxon>
        <taxon>Tepidibacillus</taxon>
    </lineage>
</organism>
<sequence length="271" mass="31215">MEHYSEDAVRRQHIIMADLLHAIERDEFVVYYQPLMNVTTKQITGVEALIRWQHPTLGMIPPVEFIPLAEKTGVINELGKWVLRKASEQIKSIHYEGFSDIRIMVNISPLQLQEPNFVEMVKQILEETQLDPHYLDLEITENIETQPNQNILKKIRELQSMGIQISMDDFGTGYSSLSKLRDLPFDTVKIDGLFLQNVPINKKNATIVETLVALGEKLNLRVVAEGVETKEQLNFLIDKRCQEIQGYLLSKPIPFNKLKSFLKSKIVFDLI</sequence>
<name>A0A4R3KNF8_9BACI</name>
<evidence type="ECO:0000313" key="3">
    <source>
        <dbReference type="Proteomes" id="UP000295788"/>
    </source>
</evidence>
<dbReference type="OrthoDB" id="9759607at2"/>
<dbReference type="FunFam" id="3.20.20.450:FF:000001">
    <property type="entry name" value="Cyclic di-GMP phosphodiesterase yahA"/>
    <property type="match status" value="1"/>
</dbReference>
<feature type="domain" description="EAL" evidence="1">
    <location>
        <begin position="12"/>
        <end position="266"/>
    </location>
</feature>